<dbReference type="RefSeq" id="WP_121463939.1">
    <property type="nucleotide sequence ID" value="NZ_CP025121.1"/>
</dbReference>
<evidence type="ECO:0000313" key="2">
    <source>
        <dbReference type="Proteomes" id="UP000272462"/>
    </source>
</evidence>
<accession>A0A660HMK1</accession>
<dbReference type="EMBL" id="CP025121">
    <property type="protein sequence ID" value="AYJ01212.1"/>
    <property type="molecule type" value="Genomic_DNA"/>
</dbReference>
<name>A0A660HMK1_ZIZJU</name>
<proteinExistence type="predicted"/>
<protein>
    <recommendedName>
        <fullName evidence="3">Single-stranded DNA-binding protein</fullName>
    </recommendedName>
</protein>
<keyword evidence="2" id="KW-1185">Reference proteome</keyword>
<dbReference type="AlphaFoldDB" id="A0A660HMK1"/>
<dbReference type="Proteomes" id="UP000272462">
    <property type="component" value="Chromosome"/>
</dbReference>
<reference evidence="1 2" key="1">
    <citation type="journal article" date="2018" name="BMC Genomics">
        <title>Comparative genome analysis of jujube witches'-broom Phytoplasma, an obligate pathogen that causes jujube witches'-broom disease.</title>
        <authorList>
            <person name="Wang J."/>
            <person name="Song L."/>
            <person name="Jiao Q."/>
            <person name="Yang S."/>
            <person name="Gao R."/>
            <person name="Lu X."/>
            <person name="Zhou G."/>
        </authorList>
    </citation>
    <scope>NUCLEOTIDE SEQUENCE [LARGE SCALE GENOMIC DNA]</scope>
    <source>
        <strain evidence="1">Jwb-nky</strain>
    </source>
</reference>
<dbReference type="InterPro" id="IPR012340">
    <property type="entry name" value="NA-bd_OB-fold"/>
</dbReference>
<gene>
    <name evidence="1" type="ORF">CWO85_01575</name>
</gene>
<organism evidence="1 2">
    <name type="scientific">Ziziphus jujuba witches'-broom phytoplasma</name>
    <dbReference type="NCBI Taxonomy" id="135727"/>
    <lineage>
        <taxon>Bacteria</taxon>
        <taxon>Bacillati</taxon>
        <taxon>Mycoplasmatota</taxon>
        <taxon>Mollicutes</taxon>
        <taxon>Acholeplasmatales</taxon>
        <taxon>Acholeplasmataceae</taxon>
        <taxon>Candidatus Phytoplasma</taxon>
        <taxon>16SrV (Elm yellows group)</taxon>
    </lineage>
</organism>
<evidence type="ECO:0008006" key="3">
    <source>
        <dbReference type="Google" id="ProtNLM"/>
    </source>
</evidence>
<sequence length="74" mass="8365">MNSVNLIGRIATDLKLETVSPKSGQTFKEFKKVDFILAVQNNKKDKDGKFLANFISITVDCSKSLDTFYFKITL</sequence>
<dbReference type="OrthoDB" id="9809878at2"/>
<dbReference type="KEGG" id="pzi:CWO85_01575"/>
<evidence type="ECO:0000313" key="1">
    <source>
        <dbReference type="EMBL" id="AYJ01212.1"/>
    </source>
</evidence>
<dbReference type="Gene3D" id="2.40.50.140">
    <property type="entry name" value="Nucleic acid-binding proteins"/>
    <property type="match status" value="1"/>
</dbReference>